<evidence type="ECO:0000256" key="1">
    <source>
        <dbReference type="SAM" id="MobiDB-lite"/>
    </source>
</evidence>
<feature type="transmembrane region" description="Helical" evidence="2">
    <location>
        <begin position="9"/>
        <end position="31"/>
    </location>
</feature>
<reference evidence="3" key="1">
    <citation type="submission" date="2021-08" db="EMBL/GenBank/DDBJ databases">
        <title>WGS assembly of Ceratopteris richardii.</title>
        <authorList>
            <person name="Marchant D.B."/>
            <person name="Chen G."/>
            <person name="Jenkins J."/>
            <person name="Shu S."/>
            <person name="Leebens-Mack J."/>
            <person name="Grimwood J."/>
            <person name="Schmutz J."/>
            <person name="Soltis P."/>
            <person name="Soltis D."/>
            <person name="Chen Z.-H."/>
        </authorList>
    </citation>
    <scope>NUCLEOTIDE SEQUENCE</scope>
    <source>
        <strain evidence="3">Whitten #5841</strain>
        <tissue evidence="3">Leaf</tissue>
    </source>
</reference>
<keyword evidence="2" id="KW-1133">Transmembrane helix</keyword>
<feature type="compositionally biased region" description="Polar residues" evidence="1">
    <location>
        <begin position="79"/>
        <end position="88"/>
    </location>
</feature>
<evidence type="ECO:0000256" key="2">
    <source>
        <dbReference type="SAM" id="Phobius"/>
    </source>
</evidence>
<feature type="compositionally biased region" description="Basic and acidic residues" evidence="1">
    <location>
        <begin position="140"/>
        <end position="150"/>
    </location>
</feature>
<keyword evidence="2" id="KW-0812">Transmembrane</keyword>
<feature type="region of interest" description="Disordered" evidence="1">
    <location>
        <begin position="58"/>
        <end position="159"/>
    </location>
</feature>
<comment type="caution">
    <text evidence="3">The sequence shown here is derived from an EMBL/GenBank/DDBJ whole genome shotgun (WGS) entry which is preliminary data.</text>
</comment>
<feature type="compositionally biased region" description="Basic and acidic residues" evidence="1">
    <location>
        <begin position="114"/>
        <end position="123"/>
    </location>
</feature>
<dbReference type="Proteomes" id="UP000825935">
    <property type="component" value="Chromosome 34"/>
</dbReference>
<accession>A0A8T2QKN3</accession>
<protein>
    <submittedName>
        <fullName evidence="3">Uncharacterized protein</fullName>
    </submittedName>
</protein>
<feature type="compositionally biased region" description="Basic and acidic residues" evidence="1">
    <location>
        <begin position="63"/>
        <end position="72"/>
    </location>
</feature>
<dbReference type="AlphaFoldDB" id="A0A8T2QKN3"/>
<dbReference type="EMBL" id="CM035439">
    <property type="protein sequence ID" value="KAH7284479.1"/>
    <property type="molecule type" value="Genomic_DNA"/>
</dbReference>
<proteinExistence type="predicted"/>
<keyword evidence="4" id="KW-1185">Reference proteome</keyword>
<evidence type="ECO:0000313" key="3">
    <source>
        <dbReference type="EMBL" id="KAH7284479.1"/>
    </source>
</evidence>
<feature type="compositionally biased region" description="Basic and acidic residues" evidence="1">
    <location>
        <begin position="89"/>
        <end position="105"/>
    </location>
</feature>
<evidence type="ECO:0000313" key="4">
    <source>
        <dbReference type="Proteomes" id="UP000825935"/>
    </source>
</evidence>
<gene>
    <name evidence="3" type="ORF">KP509_34G056000</name>
</gene>
<organism evidence="3 4">
    <name type="scientific">Ceratopteris richardii</name>
    <name type="common">Triangle waterfern</name>
    <dbReference type="NCBI Taxonomy" id="49495"/>
    <lineage>
        <taxon>Eukaryota</taxon>
        <taxon>Viridiplantae</taxon>
        <taxon>Streptophyta</taxon>
        <taxon>Embryophyta</taxon>
        <taxon>Tracheophyta</taxon>
        <taxon>Polypodiopsida</taxon>
        <taxon>Polypodiidae</taxon>
        <taxon>Polypodiales</taxon>
        <taxon>Pteridineae</taxon>
        <taxon>Pteridaceae</taxon>
        <taxon>Parkerioideae</taxon>
        <taxon>Ceratopteris</taxon>
    </lineage>
</organism>
<name>A0A8T2QKN3_CERRI</name>
<feature type="compositionally biased region" description="Polar residues" evidence="1">
    <location>
        <begin position="130"/>
        <end position="139"/>
    </location>
</feature>
<keyword evidence="2" id="KW-0472">Membrane</keyword>
<sequence length="159" mass="18241">MKDSFERAILIAMAVLIGIFMLICCAYMCWWCTDFWKDPISFYRRSLLRARLESLSRSSSADSVRHNGHEQQQRGAALSRTSSTNSVRDQCHDRQRSLLRARLESLSRSSSADSVRHNGHEQQQRGAALSRTSSTNSVRDQCHDRQETQDRPPQVSECH</sequence>